<sequence>MCWFLHCRHNLQPTRRLSTARNLLLWSFHGHGHPDQRRVRRSQVQNDAARKHCGLTSSVVVLRRLETKFLGPTALPICDPLH</sequence>
<dbReference type="EMBL" id="UYRU01046112">
    <property type="protein sequence ID" value="VDN08955.1"/>
    <property type="molecule type" value="Genomic_DNA"/>
</dbReference>
<dbReference type="AlphaFoldDB" id="A0A3P7KVG4"/>
<protein>
    <submittedName>
        <fullName evidence="1">Uncharacterized protein</fullName>
    </submittedName>
</protein>
<organism evidence="1 2">
    <name type="scientific">Dibothriocephalus latus</name>
    <name type="common">Fish tapeworm</name>
    <name type="synonym">Diphyllobothrium latum</name>
    <dbReference type="NCBI Taxonomy" id="60516"/>
    <lineage>
        <taxon>Eukaryota</taxon>
        <taxon>Metazoa</taxon>
        <taxon>Spiralia</taxon>
        <taxon>Lophotrochozoa</taxon>
        <taxon>Platyhelminthes</taxon>
        <taxon>Cestoda</taxon>
        <taxon>Eucestoda</taxon>
        <taxon>Diphyllobothriidea</taxon>
        <taxon>Diphyllobothriidae</taxon>
        <taxon>Dibothriocephalus</taxon>
    </lineage>
</organism>
<keyword evidence="2" id="KW-1185">Reference proteome</keyword>
<name>A0A3P7KVG4_DIBLA</name>
<reference evidence="1 2" key="1">
    <citation type="submission" date="2018-11" db="EMBL/GenBank/DDBJ databases">
        <authorList>
            <consortium name="Pathogen Informatics"/>
        </authorList>
    </citation>
    <scope>NUCLEOTIDE SEQUENCE [LARGE SCALE GENOMIC DNA]</scope>
</reference>
<proteinExistence type="predicted"/>
<evidence type="ECO:0000313" key="1">
    <source>
        <dbReference type="EMBL" id="VDN08955.1"/>
    </source>
</evidence>
<dbReference type="Proteomes" id="UP000281553">
    <property type="component" value="Unassembled WGS sequence"/>
</dbReference>
<evidence type="ECO:0000313" key="2">
    <source>
        <dbReference type="Proteomes" id="UP000281553"/>
    </source>
</evidence>
<gene>
    <name evidence="1" type="ORF">DILT_LOCUS4786</name>
</gene>
<accession>A0A3P7KVG4</accession>